<feature type="active site" evidence="6">
    <location>
        <position position="197"/>
    </location>
</feature>
<dbReference type="PANTHER" id="PTHR46098:SF1">
    <property type="entry name" value="TRNA (CYTOSINE(38)-C(5))-METHYLTRANSFERASE"/>
    <property type="match status" value="1"/>
</dbReference>
<keyword evidence="4 6" id="KW-0949">S-adenosyl-L-methionine</keyword>
<evidence type="ECO:0000256" key="6">
    <source>
        <dbReference type="PROSITE-ProRule" id="PRU01016"/>
    </source>
</evidence>
<dbReference type="GO" id="GO:0008168">
    <property type="term" value="F:methyltransferase activity"/>
    <property type="evidence" value="ECO:0007669"/>
    <property type="project" value="UniProtKB-KW"/>
</dbReference>
<dbReference type="SUPFAM" id="SSF53335">
    <property type="entry name" value="S-adenosyl-L-methionine-dependent methyltransferases"/>
    <property type="match status" value="1"/>
</dbReference>
<dbReference type="InterPro" id="IPR050750">
    <property type="entry name" value="C5-MTase"/>
</dbReference>
<evidence type="ECO:0000256" key="4">
    <source>
        <dbReference type="ARBA" id="ARBA00022691"/>
    </source>
</evidence>
<comment type="similarity">
    <text evidence="6">Belongs to the class I-like SAM-binding methyltransferase superfamily. C5-methyltransferase family.</text>
</comment>
<dbReference type="GO" id="GO:0032259">
    <property type="term" value="P:methylation"/>
    <property type="evidence" value="ECO:0007669"/>
    <property type="project" value="UniProtKB-KW"/>
</dbReference>
<comment type="caution">
    <text evidence="7">The sequence shown here is derived from an EMBL/GenBank/DDBJ whole genome shotgun (WGS) entry which is preliminary data.</text>
</comment>
<evidence type="ECO:0000256" key="2">
    <source>
        <dbReference type="ARBA" id="ARBA00022603"/>
    </source>
</evidence>
<keyword evidence="5" id="KW-0680">Restriction system</keyword>
<evidence type="ECO:0000256" key="1">
    <source>
        <dbReference type="ARBA" id="ARBA00011975"/>
    </source>
</evidence>
<keyword evidence="2 6" id="KW-0489">Methyltransferase</keyword>
<dbReference type="InterPro" id="IPR001525">
    <property type="entry name" value="C5_MeTfrase"/>
</dbReference>
<keyword evidence="3 6" id="KW-0808">Transferase</keyword>
<evidence type="ECO:0000313" key="8">
    <source>
        <dbReference type="Proteomes" id="UP001596113"/>
    </source>
</evidence>
<dbReference type="RefSeq" id="WP_378130953.1">
    <property type="nucleotide sequence ID" value="NZ_JBHSMI010000012.1"/>
</dbReference>
<protein>
    <recommendedName>
        <fullName evidence="1">DNA (cytosine-5-)-methyltransferase</fullName>
        <ecNumber evidence="1">2.1.1.37</ecNumber>
    </recommendedName>
</protein>
<sequence>MIKMVRNLMTTKANGHTRLYFEPSVLESAGFSPGDSVSIRLEQEAVFLVRCEEGDGVISRRQRAGWKSPRPYFDRKNPDITRVLRARQRIDMIVRDGEIEVRAMASFSLVEISDAEFQGSHMKRLRCFSIPAGAGVATAALCESGLYESTAGVDYWNAAIDTYKLNFPDSLSLFGDIRHIAPRWVPEADVAWLSAECIDHSPLGLSGADVVGGLGPHYARLILASGARAVICEQVNQYYRSRAYRQVQEILAAAGFGSFYETSIDAHAFGSIPSRHRGYAVAFKGQVDFSWPDTPRIPERFRATIGQVIGPDWEARGEFKPIAGTYMEQLLGRSGERNNFTTHHNRTLVGLEDTRMAAVLASYSRTNSTSSYLLHPDGKHWRKFLASELARFLHIPEWFEFPEWMSENMRTQLIGQSVDANVVRAIGVEVAVALMKADLSGSNRSRTSERPLIQDKTGQYTFMV</sequence>
<evidence type="ECO:0000256" key="5">
    <source>
        <dbReference type="ARBA" id="ARBA00022747"/>
    </source>
</evidence>
<dbReference type="PANTHER" id="PTHR46098">
    <property type="entry name" value="TRNA (CYTOSINE(38)-C(5))-METHYLTRANSFERASE"/>
    <property type="match status" value="1"/>
</dbReference>
<dbReference type="PROSITE" id="PS51679">
    <property type="entry name" value="SAM_MT_C5"/>
    <property type="match status" value="1"/>
</dbReference>
<evidence type="ECO:0000313" key="7">
    <source>
        <dbReference type="EMBL" id="MFC5402473.1"/>
    </source>
</evidence>
<proteinExistence type="inferred from homology"/>
<organism evidence="7 8">
    <name type="scientific">Cohnella soli</name>
    <dbReference type="NCBI Taxonomy" id="425005"/>
    <lineage>
        <taxon>Bacteria</taxon>
        <taxon>Bacillati</taxon>
        <taxon>Bacillota</taxon>
        <taxon>Bacilli</taxon>
        <taxon>Bacillales</taxon>
        <taxon>Paenibacillaceae</taxon>
        <taxon>Cohnella</taxon>
    </lineage>
</organism>
<keyword evidence="8" id="KW-1185">Reference proteome</keyword>
<dbReference type="Pfam" id="PF00145">
    <property type="entry name" value="DNA_methylase"/>
    <property type="match status" value="1"/>
</dbReference>
<dbReference type="InterPro" id="IPR029063">
    <property type="entry name" value="SAM-dependent_MTases_sf"/>
</dbReference>
<dbReference type="EC" id="2.1.1.37" evidence="1"/>
<dbReference type="Proteomes" id="UP001596113">
    <property type="component" value="Unassembled WGS sequence"/>
</dbReference>
<gene>
    <name evidence="7" type="ORF">ACFPOF_06950</name>
</gene>
<dbReference type="EMBL" id="JBHSMI010000012">
    <property type="protein sequence ID" value="MFC5402473.1"/>
    <property type="molecule type" value="Genomic_DNA"/>
</dbReference>
<reference evidence="8" key="1">
    <citation type="journal article" date="2019" name="Int. J. Syst. Evol. Microbiol.">
        <title>The Global Catalogue of Microorganisms (GCM) 10K type strain sequencing project: providing services to taxonomists for standard genome sequencing and annotation.</title>
        <authorList>
            <consortium name="The Broad Institute Genomics Platform"/>
            <consortium name="The Broad Institute Genome Sequencing Center for Infectious Disease"/>
            <person name="Wu L."/>
            <person name="Ma J."/>
        </authorList>
    </citation>
    <scope>NUCLEOTIDE SEQUENCE [LARGE SCALE GENOMIC DNA]</scope>
    <source>
        <strain evidence="8">CGMCC 1.18575</strain>
    </source>
</reference>
<name>A0ABW0HPI8_9BACL</name>
<evidence type="ECO:0000256" key="3">
    <source>
        <dbReference type="ARBA" id="ARBA00022679"/>
    </source>
</evidence>
<dbReference type="Gene3D" id="3.40.50.150">
    <property type="entry name" value="Vaccinia Virus protein VP39"/>
    <property type="match status" value="1"/>
</dbReference>
<accession>A0ABW0HPI8</accession>